<keyword evidence="3" id="KW-1185">Reference proteome</keyword>
<gene>
    <name evidence="2" type="ORF">TNCV_647351</name>
</gene>
<name>A0A8X6SUJ6_TRICX</name>
<dbReference type="Proteomes" id="UP000887159">
    <property type="component" value="Unassembled WGS sequence"/>
</dbReference>
<accession>A0A8X6SUJ6</accession>
<evidence type="ECO:0000313" key="2">
    <source>
        <dbReference type="EMBL" id="GFY14691.1"/>
    </source>
</evidence>
<feature type="region of interest" description="Disordered" evidence="1">
    <location>
        <begin position="56"/>
        <end position="77"/>
    </location>
</feature>
<dbReference type="AlphaFoldDB" id="A0A8X6SUJ6"/>
<protein>
    <submittedName>
        <fullName evidence="2">Uncharacterized protein</fullName>
    </submittedName>
</protein>
<sequence length="148" mass="17352">MPPQCPRARKLRPKLQEQIKFFRQQKNCLEALAWPSSNQYMAITVSKTEIALIGKHNRSPLSPPMSSTPDIRSRLPRGQGESVYNQTIRNRLRVQLRARVPETEVLLTSQYRTRGLAWCHCCRTWNIEGHLVFFMDESHFCLWRKDAD</sequence>
<comment type="caution">
    <text evidence="2">The sequence shown here is derived from an EMBL/GenBank/DDBJ whole genome shotgun (WGS) entry which is preliminary data.</text>
</comment>
<reference evidence="2" key="1">
    <citation type="submission" date="2020-08" db="EMBL/GenBank/DDBJ databases">
        <title>Multicomponent nature underlies the extraordinary mechanical properties of spider dragline silk.</title>
        <authorList>
            <person name="Kono N."/>
            <person name="Nakamura H."/>
            <person name="Mori M."/>
            <person name="Yoshida Y."/>
            <person name="Ohtoshi R."/>
            <person name="Malay A.D."/>
            <person name="Moran D.A.P."/>
            <person name="Tomita M."/>
            <person name="Numata K."/>
            <person name="Arakawa K."/>
        </authorList>
    </citation>
    <scope>NUCLEOTIDE SEQUENCE</scope>
</reference>
<proteinExistence type="predicted"/>
<evidence type="ECO:0000313" key="3">
    <source>
        <dbReference type="Proteomes" id="UP000887159"/>
    </source>
</evidence>
<organism evidence="2 3">
    <name type="scientific">Trichonephila clavipes</name>
    <name type="common">Golden silk orbweaver</name>
    <name type="synonym">Nephila clavipes</name>
    <dbReference type="NCBI Taxonomy" id="2585209"/>
    <lineage>
        <taxon>Eukaryota</taxon>
        <taxon>Metazoa</taxon>
        <taxon>Ecdysozoa</taxon>
        <taxon>Arthropoda</taxon>
        <taxon>Chelicerata</taxon>
        <taxon>Arachnida</taxon>
        <taxon>Araneae</taxon>
        <taxon>Araneomorphae</taxon>
        <taxon>Entelegynae</taxon>
        <taxon>Araneoidea</taxon>
        <taxon>Nephilidae</taxon>
        <taxon>Trichonephila</taxon>
    </lineage>
</organism>
<evidence type="ECO:0000256" key="1">
    <source>
        <dbReference type="SAM" id="MobiDB-lite"/>
    </source>
</evidence>
<dbReference type="EMBL" id="BMAU01021331">
    <property type="protein sequence ID" value="GFY14691.1"/>
    <property type="molecule type" value="Genomic_DNA"/>
</dbReference>